<dbReference type="AlphaFoldDB" id="A0A1X2LZM2"/>
<dbReference type="SUPFAM" id="SSF109854">
    <property type="entry name" value="DinB/YfiT-like putative metalloenzymes"/>
    <property type="match status" value="1"/>
</dbReference>
<dbReference type="NCBIfam" id="TIGR03086">
    <property type="entry name" value="TIGR03086 family metal-binding protein"/>
    <property type="match status" value="1"/>
</dbReference>
<evidence type="ECO:0000313" key="6">
    <source>
        <dbReference type="EMBL" id="OSC42747.1"/>
    </source>
</evidence>
<dbReference type="InterPro" id="IPR034660">
    <property type="entry name" value="DinB/YfiT-like"/>
</dbReference>
<dbReference type="NCBIfam" id="NF033788">
    <property type="entry name" value="HTH_metalloreg"/>
    <property type="match status" value="1"/>
</dbReference>
<evidence type="ECO:0000259" key="5">
    <source>
        <dbReference type="PROSITE" id="PS50987"/>
    </source>
</evidence>
<dbReference type="CDD" id="cd00090">
    <property type="entry name" value="HTH_ARSR"/>
    <property type="match status" value="1"/>
</dbReference>
<keyword evidence="7" id="KW-1185">Reference proteome</keyword>
<evidence type="ECO:0000313" key="7">
    <source>
        <dbReference type="Proteomes" id="UP000193247"/>
    </source>
</evidence>
<evidence type="ECO:0000256" key="4">
    <source>
        <dbReference type="ARBA" id="ARBA00023163"/>
    </source>
</evidence>
<proteinExistence type="inferred from homology"/>
<reference evidence="6 7" key="1">
    <citation type="submission" date="2017-04" db="EMBL/GenBank/DDBJ databases">
        <title>The new phylogeny of genus Mycobacterium.</title>
        <authorList>
            <person name="Tortoli E."/>
            <person name="Trovato A."/>
            <person name="Cirillo D.M."/>
        </authorList>
    </citation>
    <scope>NUCLEOTIDE SEQUENCE [LARGE SCALE GENOMIC DNA]</scope>
    <source>
        <strain evidence="6 7">TBL 1200985</strain>
    </source>
</reference>
<dbReference type="InterPro" id="IPR017520">
    <property type="entry name" value="CHP03086"/>
</dbReference>
<dbReference type="Proteomes" id="UP000193247">
    <property type="component" value="Unassembled WGS sequence"/>
</dbReference>
<gene>
    <name evidence="6" type="ORF">B8W66_03000</name>
</gene>
<keyword evidence="2" id="KW-0805">Transcription regulation</keyword>
<dbReference type="STRING" id="1430326.B8W66_03000"/>
<dbReference type="InterPro" id="IPR001845">
    <property type="entry name" value="HTH_ArsR_DNA-bd_dom"/>
</dbReference>
<dbReference type="OrthoDB" id="8755073at2"/>
<evidence type="ECO:0000256" key="1">
    <source>
        <dbReference type="ARBA" id="ARBA00006817"/>
    </source>
</evidence>
<dbReference type="Gene3D" id="1.10.10.10">
    <property type="entry name" value="Winged helix-like DNA-binding domain superfamily/Winged helix DNA-binding domain"/>
    <property type="match status" value="1"/>
</dbReference>
<dbReference type="SUPFAM" id="SSF46785">
    <property type="entry name" value="Winged helix' DNA-binding domain"/>
    <property type="match status" value="1"/>
</dbReference>
<evidence type="ECO:0000256" key="2">
    <source>
        <dbReference type="ARBA" id="ARBA00023015"/>
    </source>
</evidence>
<comment type="caution">
    <text evidence="6">The sequence shown here is derived from an EMBL/GenBank/DDBJ whole genome shotgun (WGS) entry which is preliminary data.</text>
</comment>
<dbReference type="InterPro" id="IPR051081">
    <property type="entry name" value="HTH_MetalResp_TranReg"/>
</dbReference>
<dbReference type="PRINTS" id="PR00778">
    <property type="entry name" value="HTHARSR"/>
</dbReference>
<keyword evidence="4" id="KW-0804">Transcription</keyword>
<evidence type="ECO:0000256" key="3">
    <source>
        <dbReference type="ARBA" id="ARBA00023125"/>
    </source>
</evidence>
<dbReference type="GO" id="GO:0003700">
    <property type="term" value="F:DNA-binding transcription factor activity"/>
    <property type="evidence" value="ECO:0007669"/>
    <property type="project" value="InterPro"/>
</dbReference>
<name>A0A1X2LZM2_9MYCO</name>
<dbReference type="InterPro" id="IPR036390">
    <property type="entry name" value="WH_DNA-bd_sf"/>
</dbReference>
<dbReference type="PROSITE" id="PS50987">
    <property type="entry name" value="HTH_ARSR_2"/>
    <property type="match status" value="1"/>
</dbReference>
<dbReference type="NCBIfam" id="TIGR03083">
    <property type="entry name" value="maleylpyruvate isomerase family mycothiol-dependent enzyme"/>
    <property type="match status" value="1"/>
</dbReference>
<feature type="domain" description="HTH arsR-type" evidence="5">
    <location>
        <begin position="1"/>
        <end position="84"/>
    </location>
</feature>
<dbReference type="RefSeq" id="WP_085323757.1">
    <property type="nucleotide sequence ID" value="NZ_NCXP01000002.1"/>
</dbReference>
<dbReference type="GO" id="GO:0003677">
    <property type="term" value="F:DNA binding"/>
    <property type="evidence" value="ECO:0007669"/>
    <property type="project" value="UniProtKB-KW"/>
</dbReference>
<dbReference type="SMART" id="SM00418">
    <property type="entry name" value="HTH_ARSR"/>
    <property type="match status" value="1"/>
</dbReference>
<sequence>MLEVAAEPTRRRLLQLLAPGECTVTRLASQFPVTRSAISQHLAILAEVGLVTARKQGRERYYRLDERGVLRLRALLESFWNDELDRLVADATHYPSSRGDFAMAFEKTVVVPLAPAQTFALITRPDRLRRWMAVAARVELRAGGSYRWTVTPGHTASGAVVDVDPGKRVVFTWGWEDHGDPPPGGSTVTVTLTPVGGGTEVRLVHDGLSEEQAARHAEGWNHFLDRLVAAGKHGDAGPDEWAATPDPLDELSCTEATLAVLQHVLRGMDATDLAAPTPCTEYDVSQLADHLMRSLTIIGGAAGAQLPPRDKDAPLETQVADAAQVVLQAWRRRGLDGTVELNSNQVPPTMPVGILSLEFLIHAWDFAIAAGRPLAVSEPVSEYVLGVAHQVITPQARNYAGFAEAVAVPPDAAVLDRLIAFTGRRPAIAPVSTN</sequence>
<keyword evidence="3" id="KW-0238">DNA-binding</keyword>
<dbReference type="Gene3D" id="3.30.530.20">
    <property type="match status" value="1"/>
</dbReference>
<comment type="similarity">
    <text evidence="1">Belongs to the AHA1 family.</text>
</comment>
<dbReference type="SUPFAM" id="SSF55961">
    <property type="entry name" value="Bet v1-like"/>
    <property type="match status" value="1"/>
</dbReference>
<dbReference type="InterPro" id="IPR023393">
    <property type="entry name" value="START-like_dom_sf"/>
</dbReference>
<dbReference type="Pfam" id="PF08327">
    <property type="entry name" value="AHSA1"/>
    <property type="match status" value="1"/>
</dbReference>
<dbReference type="EMBL" id="NCXP01000002">
    <property type="protein sequence ID" value="OSC42747.1"/>
    <property type="molecule type" value="Genomic_DNA"/>
</dbReference>
<dbReference type="Pfam" id="PF01022">
    <property type="entry name" value="HTH_5"/>
    <property type="match status" value="1"/>
</dbReference>
<dbReference type="InterPro" id="IPR036388">
    <property type="entry name" value="WH-like_DNA-bd_sf"/>
</dbReference>
<dbReference type="InterPro" id="IPR017517">
    <property type="entry name" value="Maleyloyr_isom"/>
</dbReference>
<dbReference type="InterPro" id="IPR013538">
    <property type="entry name" value="ASHA1/2-like_C"/>
</dbReference>
<dbReference type="PANTHER" id="PTHR33154:SF33">
    <property type="entry name" value="TRANSCRIPTIONAL REPRESSOR SDPR"/>
    <property type="match status" value="1"/>
</dbReference>
<dbReference type="InterPro" id="IPR011991">
    <property type="entry name" value="ArsR-like_HTH"/>
</dbReference>
<dbReference type="PANTHER" id="PTHR33154">
    <property type="entry name" value="TRANSCRIPTIONAL REGULATOR, ARSR FAMILY"/>
    <property type="match status" value="1"/>
</dbReference>
<protein>
    <submittedName>
        <fullName evidence="6">TIGR03086 family protein</fullName>
    </submittedName>
</protein>
<organism evidence="6 7">
    <name type="scientific">Mycobacterium decipiens</name>
    <dbReference type="NCBI Taxonomy" id="1430326"/>
    <lineage>
        <taxon>Bacteria</taxon>
        <taxon>Bacillati</taxon>
        <taxon>Actinomycetota</taxon>
        <taxon>Actinomycetes</taxon>
        <taxon>Mycobacteriales</taxon>
        <taxon>Mycobacteriaceae</taxon>
        <taxon>Mycobacterium</taxon>
    </lineage>
</organism>
<dbReference type="CDD" id="cd07814">
    <property type="entry name" value="SRPBCC_CalC_Aha1-like"/>
    <property type="match status" value="1"/>
</dbReference>
<accession>A0A1X2LZM2</accession>